<feature type="domain" description="Protein-PII uridylyltransferase N-terminal" evidence="1">
    <location>
        <begin position="23"/>
        <end position="158"/>
    </location>
</feature>
<dbReference type="SUPFAM" id="SSF81301">
    <property type="entry name" value="Nucleotidyltransferase"/>
    <property type="match status" value="1"/>
</dbReference>
<accession>A0A1H8Q3L1</accession>
<keyword evidence="4" id="KW-1185">Reference proteome</keyword>
<organism evidence="3 4">
    <name type="scientific">Aquisalimonas asiatica</name>
    <dbReference type="NCBI Taxonomy" id="406100"/>
    <lineage>
        <taxon>Bacteria</taxon>
        <taxon>Pseudomonadati</taxon>
        <taxon>Pseudomonadota</taxon>
        <taxon>Gammaproteobacteria</taxon>
        <taxon>Chromatiales</taxon>
        <taxon>Ectothiorhodospiraceae</taxon>
        <taxon>Aquisalimonas</taxon>
    </lineage>
</organism>
<dbReference type="EMBL" id="FOEG01000001">
    <property type="protein sequence ID" value="SEO48835.1"/>
    <property type="molecule type" value="Genomic_DNA"/>
</dbReference>
<gene>
    <name evidence="3" type="ORF">SAMN04488052_101333</name>
</gene>
<dbReference type="InterPro" id="IPR018821">
    <property type="entry name" value="DUF294_put_nucleoTrafse_sb-bd"/>
</dbReference>
<evidence type="ECO:0000313" key="3">
    <source>
        <dbReference type="EMBL" id="SEO48835.1"/>
    </source>
</evidence>
<evidence type="ECO:0000259" key="1">
    <source>
        <dbReference type="Pfam" id="PF03445"/>
    </source>
</evidence>
<dbReference type="Pfam" id="PF03445">
    <property type="entry name" value="DUF294"/>
    <property type="match status" value="1"/>
</dbReference>
<evidence type="ECO:0000259" key="2">
    <source>
        <dbReference type="Pfam" id="PF10335"/>
    </source>
</evidence>
<sequence length="339" mass="36641">MKRFLADITAAHTTTAVAATAARLPQIQSRLVDAGLAGVQQGRVMTWLIDALTCRLIALAETELGPPPGPYAWLACGSQGRQEQTFHTDQDNALIFTDGLSDDADRWFARLGARVTEGLSACGISHCAGGVGPHNGEWRRTVTGWRHAFMDIIRHPETRSVMLASHYFDLRCVHGDAQLLEQVRQDALAEARANRLFLARVKQNALRSRAGIGAFGRFHLQRRGPARGTLDLKQRGLLPIAQLALAHGLEAGTTALSTPDRIQAARDAGVVSTASARDLSTAFAAITDLRSRVLRAQLRSGEPPANTVDLKHLGGLERSHLRASLGVIRRAQTALEQGV</sequence>
<dbReference type="RefSeq" id="WP_091639372.1">
    <property type="nucleotide sequence ID" value="NZ_FOEG01000001.1"/>
</dbReference>
<reference evidence="3 4" key="1">
    <citation type="submission" date="2016-10" db="EMBL/GenBank/DDBJ databases">
        <authorList>
            <person name="de Groot N.N."/>
        </authorList>
    </citation>
    <scope>NUCLEOTIDE SEQUENCE [LARGE SCALE GENOMIC DNA]</scope>
    <source>
        <strain evidence="3 4">CGMCC 1.6291</strain>
    </source>
</reference>
<protein>
    <submittedName>
        <fullName evidence="3">Putative nucleotidyltransferase substrate binding domain-containing protein</fullName>
    </submittedName>
</protein>
<dbReference type="OrthoDB" id="9808528at2"/>
<dbReference type="InterPro" id="IPR005105">
    <property type="entry name" value="GlnD_Uridyltrans_N"/>
</dbReference>
<proteinExistence type="predicted"/>
<dbReference type="GO" id="GO:0008773">
    <property type="term" value="F:[protein-PII] uridylyltransferase activity"/>
    <property type="evidence" value="ECO:0007669"/>
    <property type="project" value="InterPro"/>
</dbReference>
<dbReference type="InterPro" id="IPR043519">
    <property type="entry name" value="NT_sf"/>
</dbReference>
<name>A0A1H8Q3L1_9GAMM</name>
<feature type="domain" description="DUF294" evidence="2">
    <location>
        <begin position="196"/>
        <end position="337"/>
    </location>
</feature>
<dbReference type="Proteomes" id="UP000199657">
    <property type="component" value="Unassembled WGS sequence"/>
</dbReference>
<dbReference type="AlphaFoldDB" id="A0A1H8Q3L1"/>
<keyword evidence="3" id="KW-0808">Transferase</keyword>
<dbReference type="STRING" id="406100.SAMN04488052_101333"/>
<evidence type="ECO:0000313" key="4">
    <source>
        <dbReference type="Proteomes" id="UP000199657"/>
    </source>
</evidence>
<dbReference type="CDD" id="cd05401">
    <property type="entry name" value="NT_GlnE_GlnD_like"/>
    <property type="match status" value="1"/>
</dbReference>
<dbReference type="Pfam" id="PF10335">
    <property type="entry name" value="DUF294_C"/>
    <property type="match status" value="1"/>
</dbReference>